<dbReference type="EMBL" id="AP011532">
    <property type="protein sequence ID" value="BAI62629.1"/>
    <property type="molecule type" value="Genomic_DNA"/>
</dbReference>
<reference evidence="4 5" key="1">
    <citation type="journal article" date="2007" name="Appl. Environ. Microbiol.">
        <title>Isolation of key methanogens for global methane emission from rice paddy fields: a novel isolate affiliated with the clone cluster rice cluster I.</title>
        <authorList>
            <person name="Sakai S."/>
            <person name="Imachi H."/>
            <person name="Sekiguchi Y."/>
            <person name="Ohashi A."/>
            <person name="Harada H."/>
            <person name="Kamagata Y."/>
        </authorList>
    </citation>
    <scope>NUCLEOTIDE SEQUENCE [LARGE SCALE GENOMIC DNA]</scope>
    <source>
        <strain evidence="5">DSM 17711 / JCM 13418 / NBRC 101707 / SANAE</strain>
    </source>
</reference>
<dbReference type="InterPro" id="IPR018357">
    <property type="entry name" value="Hexapep_transf_CS"/>
</dbReference>
<evidence type="ECO:0000259" key="3">
    <source>
        <dbReference type="SMART" id="SM01266"/>
    </source>
</evidence>
<dbReference type="InterPro" id="IPR051159">
    <property type="entry name" value="Hexapeptide_acetyltransf"/>
</dbReference>
<dbReference type="InterPro" id="IPR011004">
    <property type="entry name" value="Trimer_LpxA-like_sf"/>
</dbReference>
<dbReference type="Proteomes" id="UP000001882">
    <property type="component" value="Chromosome"/>
</dbReference>
<dbReference type="STRING" id="304371.MCP_2557"/>
<dbReference type="InterPro" id="IPR001451">
    <property type="entry name" value="Hexapep"/>
</dbReference>
<dbReference type="Pfam" id="PF00132">
    <property type="entry name" value="Hexapep"/>
    <property type="match status" value="1"/>
</dbReference>
<dbReference type="Gene3D" id="2.160.10.10">
    <property type="entry name" value="Hexapeptide repeat proteins"/>
    <property type="match status" value="1"/>
</dbReference>
<evidence type="ECO:0000256" key="2">
    <source>
        <dbReference type="ARBA" id="ARBA00022679"/>
    </source>
</evidence>
<feature type="domain" description="Maltose/galactoside acetyltransferase" evidence="3">
    <location>
        <begin position="5"/>
        <end position="59"/>
    </location>
</feature>
<dbReference type="GO" id="GO:0005829">
    <property type="term" value="C:cytosol"/>
    <property type="evidence" value="ECO:0007669"/>
    <property type="project" value="TreeGrafter"/>
</dbReference>
<dbReference type="InterPro" id="IPR024688">
    <property type="entry name" value="Mac_dom"/>
</dbReference>
<dbReference type="SUPFAM" id="SSF51161">
    <property type="entry name" value="Trimeric LpxA-like enzymes"/>
    <property type="match status" value="1"/>
</dbReference>
<dbReference type="Pfam" id="PF12464">
    <property type="entry name" value="Mac"/>
    <property type="match status" value="1"/>
</dbReference>
<dbReference type="GO" id="GO:0008374">
    <property type="term" value="F:O-acyltransferase activity"/>
    <property type="evidence" value="ECO:0007669"/>
    <property type="project" value="TreeGrafter"/>
</dbReference>
<reference evidence="4 5" key="2">
    <citation type="journal article" date="2008" name="Int. J. Syst. Evol. Microbiol.">
        <title>Methanocella paludicola gen. nov., sp. nov., a methane-producing archaeon, the first isolate of the lineage 'Rice Cluster I', and proposal of the new archaeal order Methanocellales ord. nov.</title>
        <authorList>
            <person name="Sakai S."/>
            <person name="Imachi H."/>
            <person name="Hanada S."/>
            <person name="Ohashi A."/>
            <person name="Harada H."/>
            <person name="Kamagata Y."/>
        </authorList>
    </citation>
    <scope>NUCLEOTIDE SEQUENCE [LARGE SCALE GENOMIC DNA]</scope>
    <source>
        <strain evidence="5">DSM 17711 / JCM 13418 / NBRC 101707 / SANAE</strain>
    </source>
</reference>
<keyword evidence="2" id="KW-0808">Transferase</keyword>
<comment type="similarity">
    <text evidence="1">Belongs to the transferase hexapeptide repeat family.</text>
</comment>
<sequence length="184" mass="20104">MKTEREKMLAGELYDASDSELVALRLRARRLLYVYNNTTPDEPDKRTAILQDLFGKLKKPIEIEPPFYCDYGPNIHAGERLYMNFGCVVLDCGEVRIGDGVLCGPYVQIYGAYHPTEPGIRRTRLELGAPVHIGNNVWIGGGAIIGPGVHIGDNTTIGAGSVVVRDVPSNVVAAGNPCKILKRL</sequence>
<organism evidence="4 5">
    <name type="scientific">Methanocella paludicola (strain DSM 17711 / JCM 13418 / NBRC 101707 / SANAE)</name>
    <dbReference type="NCBI Taxonomy" id="304371"/>
    <lineage>
        <taxon>Archaea</taxon>
        <taxon>Methanobacteriati</taxon>
        <taxon>Methanobacteriota</taxon>
        <taxon>Stenosarchaea group</taxon>
        <taxon>Methanomicrobia</taxon>
        <taxon>Methanocellales</taxon>
        <taxon>Methanocellaceae</taxon>
        <taxon>Methanocella</taxon>
    </lineage>
</organism>
<name>D1Z1Q7_METPS</name>
<dbReference type="CDD" id="cd03357">
    <property type="entry name" value="LbH_MAT_GAT"/>
    <property type="match status" value="1"/>
</dbReference>
<accession>D1Z1Q7</accession>
<dbReference type="SMART" id="SM01266">
    <property type="entry name" value="Mac"/>
    <property type="match status" value="1"/>
</dbReference>
<proteinExistence type="inferred from homology"/>
<dbReference type="KEGG" id="mpd:MCP_2557"/>
<dbReference type="PANTHER" id="PTHR23416:SF23">
    <property type="entry name" value="ACETYLTRANSFERASE C18B11.09C-RELATED"/>
    <property type="match status" value="1"/>
</dbReference>
<gene>
    <name evidence="4" type="ordered locus">MCP_2557</name>
</gene>
<evidence type="ECO:0000256" key="1">
    <source>
        <dbReference type="ARBA" id="ARBA00007274"/>
    </source>
</evidence>
<reference evidence="5" key="3">
    <citation type="journal article" date="2011" name="PLoS ONE">
        <title>Genome sequence of a mesophilic hydrogenotrophic methanogen Methanocella paludicola, the first cultivated representative of the order Methanocellales.</title>
        <authorList>
            <person name="Sakai S."/>
            <person name="Takaki Y."/>
            <person name="Shimamura S."/>
            <person name="Sekine M."/>
            <person name="Tajima T."/>
            <person name="Kosugi H."/>
            <person name="Ichikawa N."/>
            <person name="Tasumi E."/>
            <person name="Hiraki A.T."/>
            <person name="Shimizu A."/>
            <person name="Kato Y."/>
            <person name="Nishiko R."/>
            <person name="Mori K."/>
            <person name="Fujita N."/>
            <person name="Imachi H."/>
            <person name="Takai K."/>
        </authorList>
    </citation>
    <scope>NUCLEOTIDE SEQUENCE [LARGE SCALE GENOMIC DNA]</scope>
    <source>
        <strain evidence="5">DSM 17711 / JCM 13418 / NBRC 101707 / SANAE</strain>
    </source>
</reference>
<dbReference type="eggNOG" id="arCOG01848">
    <property type="taxonomic scope" value="Archaea"/>
</dbReference>
<evidence type="ECO:0000313" key="4">
    <source>
        <dbReference type="EMBL" id="BAI62629.1"/>
    </source>
</evidence>
<dbReference type="AlphaFoldDB" id="D1Z1Q7"/>
<dbReference type="InParanoid" id="D1Z1Q7"/>
<dbReference type="FunFam" id="2.160.10.10:FF:000008">
    <property type="entry name" value="Maltose O-acetyltransferase"/>
    <property type="match status" value="1"/>
</dbReference>
<keyword evidence="5" id="KW-1185">Reference proteome</keyword>
<dbReference type="GO" id="GO:0016407">
    <property type="term" value="F:acetyltransferase activity"/>
    <property type="evidence" value="ECO:0007669"/>
    <property type="project" value="InterPro"/>
</dbReference>
<dbReference type="PROSITE" id="PS00101">
    <property type="entry name" value="HEXAPEP_TRANSFERASES"/>
    <property type="match status" value="1"/>
</dbReference>
<dbReference type="GeneID" id="8682307"/>
<dbReference type="PANTHER" id="PTHR23416">
    <property type="entry name" value="SIALIC ACID SYNTHASE-RELATED"/>
    <property type="match status" value="1"/>
</dbReference>
<protein>
    <recommendedName>
        <fullName evidence="3">Maltose/galactoside acetyltransferase domain-containing protein</fullName>
    </recommendedName>
</protein>
<dbReference type="OrthoDB" id="1475at2157"/>
<dbReference type="RefSeq" id="WP_012901303.1">
    <property type="nucleotide sequence ID" value="NC_013665.1"/>
</dbReference>
<evidence type="ECO:0000313" key="5">
    <source>
        <dbReference type="Proteomes" id="UP000001882"/>
    </source>
</evidence>